<evidence type="ECO:0000313" key="2">
    <source>
        <dbReference type="Proteomes" id="UP000094444"/>
    </source>
</evidence>
<accession>A0A2P5I1C4</accession>
<sequence>MPQDSQGSQALSSVARFFTPNVPGNLAAWPHPTLCTTLCYRCVGSSGTQSTIASQTVKVAISLSPGDGTLVLKRSCACNNMQSHLILVLTWPMIIVATTLVRHPDGHTASPPYANATTHHLVYRVHSTFHPAIHGHCPSRVEYCRRSINPPGQCEPCQTDETPAAVRRNFSLCQSIPDRSVLPFNHSRQGLPLPTFTSQGLGSENKSTSAEKQFLASQLPKPRWVLLAATRPARPAADDSSIACLRSPATSPGTTSLPCTQFSARTGCPPAAIFLGVPGLLGSRPSSGSKDEVLISFLTANLQVSAGSGCDPIRHSPCCVLHVACCMSHAG</sequence>
<dbReference type="AlphaFoldDB" id="A0A2P5I1C4"/>
<organism evidence="1 2">
    <name type="scientific">Diaporthe helianthi</name>
    <dbReference type="NCBI Taxonomy" id="158607"/>
    <lineage>
        <taxon>Eukaryota</taxon>
        <taxon>Fungi</taxon>
        <taxon>Dikarya</taxon>
        <taxon>Ascomycota</taxon>
        <taxon>Pezizomycotina</taxon>
        <taxon>Sordariomycetes</taxon>
        <taxon>Sordariomycetidae</taxon>
        <taxon>Diaporthales</taxon>
        <taxon>Diaporthaceae</taxon>
        <taxon>Diaporthe</taxon>
    </lineage>
</organism>
<dbReference type="EMBL" id="MAVT02000382">
    <property type="protein sequence ID" value="POS76323.1"/>
    <property type="molecule type" value="Genomic_DNA"/>
</dbReference>
<reference evidence="1" key="1">
    <citation type="submission" date="2017-09" db="EMBL/GenBank/DDBJ databases">
        <title>Polyketide synthases of a Diaporthe helianthi virulent isolate.</title>
        <authorList>
            <person name="Baroncelli R."/>
        </authorList>
    </citation>
    <scope>NUCLEOTIDE SEQUENCE [LARGE SCALE GENOMIC DNA]</scope>
    <source>
        <strain evidence="1">7/96</strain>
    </source>
</reference>
<dbReference type="Proteomes" id="UP000094444">
    <property type="component" value="Unassembled WGS sequence"/>
</dbReference>
<dbReference type="InParanoid" id="A0A2P5I1C4"/>
<gene>
    <name evidence="1" type="ORF">DHEL01_v205274</name>
</gene>
<proteinExistence type="predicted"/>
<keyword evidence="2" id="KW-1185">Reference proteome</keyword>
<evidence type="ECO:0000313" key="1">
    <source>
        <dbReference type="EMBL" id="POS76323.1"/>
    </source>
</evidence>
<protein>
    <submittedName>
        <fullName evidence="1">Uncharacterized protein</fullName>
    </submittedName>
</protein>
<name>A0A2P5I1C4_DIAHE</name>
<comment type="caution">
    <text evidence="1">The sequence shown here is derived from an EMBL/GenBank/DDBJ whole genome shotgun (WGS) entry which is preliminary data.</text>
</comment>